<dbReference type="AlphaFoldDB" id="A0A9P6G532"/>
<protein>
    <submittedName>
        <fullName evidence="2">Uncharacterized protein</fullName>
    </submittedName>
</protein>
<proteinExistence type="predicted"/>
<gene>
    <name evidence="2" type="ORF">PMIN01_13481</name>
</gene>
<dbReference type="Proteomes" id="UP000756921">
    <property type="component" value="Unassembled WGS sequence"/>
</dbReference>
<sequence>MSNYPNFDDILGIEPDSNSARGGREQLAHAAHGVEVVDLTCSSDNEADYENSGSGRESNDFGNGASDDEASDDGDRADGYNRSGVAECDDNWSIPHRERSVSYEQNGYAGEIPFASPNTAERSSQGNTDITSSIDDHQVHPKSDGGEAGECPSQRADPSAQNTTGDLAPMLNGSEVIDLTDLGDESSDDDDLDEGHLRSPSPSRSSSVLQDARCSAPPAATESPILSPSSGNIQAGDAVPHGEPLFMADTGIFSSDQSIQKAGTHAIQDSKVEPRQSQRSEPASDQGKRPQSANAFAVPNSCKANIHRSEA</sequence>
<organism evidence="2 3">
    <name type="scientific">Paraphaeosphaeria minitans</name>
    <dbReference type="NCBI Taxonomy" id="565426"/>
    <lineage>
        <taxon>Eukaryota</taxon>
        <taxon>Fungi</taxon>
        <taxon>Dikarya</taxon>
        <taxon>Ascomycota</taxon>
        <taxon>Pezizomycotina</taxon>
        <taxon>Dothideomycetes</taxon>
        <taxon>Pleosporomycetidae</taxon>
        <taxon>Pleosporales</taxon>
        <taxon>Massarineae</taxon>
        <taxon>Didymosphaeriaceae</taxon>
        <taxon>Paraphaeosphaeria</taxon>
    </lineage>
</organism>
<feature type="compositionally biased region" description="Polar residues" evidence="1">
    <location>
        <begin position="116"/>
        <end position="133"/>
    </location>
</feature>
<feature type="compositionally biased region" description="Polar residues" evidence="1">
    <location>
        <begin position="279"/>
        <end position="294"/>
    </location>
</feature>
<feature type="compositionally biased region" description="Polar residues" evidence="1">
    <location>
        <begin position="224"/>
        <end position="233"/>
    </location>
</feature>
<dbReference type="OrthoDB" id="3805682at2759"/>
<feature type="region of interest" description="Disordered" evidence="1">
    <location>
        <begin position="1"/>
        <end position="311"/>
    </location>
</feature>
<feature type="compositionally biased region" description="Acidic residues" evidence="1">
    <location>
        <begin position="181"/>
        <end position="193"/>
    </location>
</feature>
<feature type="compositionally biased region" description="Basic and acidic residues" evidence="1">
    <location>
        <begin position="268"/>
        <end position="278"/>
    </location>
</feature>
<comment type="caution">
    <text evidence="2">The sequence shown here is derived from an EMBL/GenBank/DDBJ whole genome shotgun (WGS) entry which is preliminary data.</text>
</comment>
<evidence type="ECO:0000256" key="1">
    <source>
        <dbReference type="SAM" id="MobiDB-lite"/>
    </source>
</evidence>
<evidence type="ECO:0000313" key="2">
    <source>
        <dbReference type="EMBL" id="KAF9728653.1"/>
    </source>
</evidence>
<evidence type="ECO:0000313" key="3">
    <source>
        <dbReference type="Proteomes" id="UP000756921"/>
    </source>
</evidence>
<name>A0A9P6G532_9PLEO</name>
<accession>A0A9P6G532</accession>
<feature type="compositionally biased region" description="Polar residues" evidence="1">
    <location>
        <begin position="252"/>
        <end position="261"/>
    </location>
</feature>
<feature type="compositionally biased region" description="Basic and acidic residues" evidence="1">
    <location>
        <begin position="134"/>
        <end position="145"/>
    </location>
</feature>
<keyword evidence="3" id="KW-1185">Reference proteome</keyword>
<dbReference type="EMBL" id="WJXW01000019">
    <property type="protein sequence ID" value="KAF9728653.1"/>
    <property type="molecule type" value="Genomic_DNA"/>
</dbReference>
<reference evidence="2" key="1">
    <citation type="journal article" date="2020" name="Mol. Plant Microbe Interact.">
        <title>Genome Sequence of the Biocontrol Agent Coniothyrium minitans strain Conio (IMI 134523).</title>
        <authorList>
            <person name="Patel D."/>
            <person name="Shittu T.A."/>
            <person name="Baroncelli R."/>
            <person name="Muthumeenakshi S."/>
            <person name="Osborne T.H."/>
            <person name="Janganan T.K."/>
            <person name="Sreenivasaprasad S."/>
        </authorList>
    </citation>
    <scope>NUCLEOTIDE SEQUENCE</scope>
    <source>
        <strain evidence="2">Conio</strain>
    </source>
</reference>
<feature type="compositionally biased region" description="Low complexity" evidence="1">
    <location>
        <begin position="198"/>
        <end position="207"/>
    </location>
</feature>